<keyword evidence="4" id="KW-1185">Reference proteome</keyword>
<keyword evidence="2" id="KW-1133">Transmembrane helix</keyword>
<dbReference type="EMBL" id="KE125887">
    <property type="protein sequence ID" value="EPB66861.1"/>
    <property type="molecule type" value="Genomic_DNA"/>
</dbReference>
<evidence type="ECO:0000313" key="3">
    <source>
        <dbReference type="EMBL" id="EPB66861.1"/>
    </source>
</evidence>
<feature type="transmembrane region" description="Helical" evidence="2">
    <location>
        <begin position="340"/>
        <end position="358"/>
    </location>
</feature>
<feature type="transmembrane region" description="Helical" evidence="2">
    <location>
        <begin position="223"/>
        <end position="245"/>
    </location>
</feature>
<evidence type="ECO:0000313" key="4">
    <source>
        <dbReference type="Proteomes" id="UP000054495"/>
    </source>
</evidence>
<dbReference type="AlphaFoldDB" id="A0A0D6LAS2"/>
<feature type="transmembrane region" description="Helical" evidence="2">
    <location>
        <begin position="275"/>
        <end position="298"/>
    </location>
</feature>
<evidence type="ECO:0000256" key="1">
    <source>
        <dbReference type="SAM" id="MobiDB-lite"/>
    </source>
</evidence>
<protein>
    <submittedName>
        <fullName evidence="3">Uncharacterized protein</fullName>
    </submittedName>
</protein>
<evidence type="ECO:0000256" key="2">
    <source>
        <dbReference type="SAM" id="Phobius"/>
    </source>
</evidence>
<name>A0A0D6LAS2_9BILA</name>
<feature type="transmembrane region" description="Helical" evidence="2">
    <location>
        <begin position="370"/>
        <end position="393"/>
    </location>
</feature>
<keyword evidence="2" id="KW-0472">Membrane</keyword>
<feature type="region of interest" description="Disordered" evidence="1">
    <location>
        <begin position="425"/>
        <end position="453"/>
    </location>
</feature>
<gene>
    <name evidence="3" type="ORF">ANCCEY_14048</name>
</gene>
<accession>A0A0D6LAS2</accession>
<sequence>MSAHPTVLGSNLCDDVSFEQINVNETQQPLHTQPSATNVLLLSIDNTHPAMPREWIRLQMLPDLENCDCDEEREAERQHSTRSCPGSINVCDVYKANNSESILCVSTKATTTRSHFSFPATVTRRAQFPRRSLKELRIDVGKNLEPLVHRAKQGLERIAEDPVSPTSADEKPIAPPRMMRARAKEGVASVATDCATSPSVASDPPMSERSVAERIEQTLHTHYYTIAYTLVIVAYLVGFAEYLYFRLVSILIPERTFYHPSCQEKQDRRVGKDGFHYGVSIGAFIAIALFQLICFFALTISENWTVCKQEYNPLNQIVKMQHDLAAHIRKTISQSMYRTFLCYGICSFINCGIIFYMVAIQDALDESGTILLYVFDGVVILYFIAFPLTTVIYHPHVHCFQSHPGRAARLPASIINAMRSQTSTLQSNLSQDAPPPAQGPPAEEQVAGAAQPVVSPLEPIQYLESPRRPTRTSTMV</sequence>
<reference evidence="3 4" key="1">
    <citation type="submission" date="2013-05" db="EMBL/GenBank/DDBJ databases">
        <title>Draft genome of the parasitic nematode Anyclostoma ceylanicum.</title>
        <authorList>
            <person name="Mitreva M."/>
        </authorList>
    </citation>
    <scope>NUCLEOTIDE SEQUENCE [LARGE SCALE GENOMIC DNA]</scope>
</reference>
<proteinExistence type="predicted"/>
<organism evidence="3 4">
    <name type="scientific">Ancylostoma ceylanicum</name>
    <dbReference type="NCBI Taxonomy" id="53326"/>
    <lineage>
        <taxon>Eukaryota</taxon>
        <taxon>Metazoa</taxon>
        <taxon>Ecdysozoa</taxon>
        <taxon>Nematoda</taxon>
        <taxon>Chromadorea</taxon>
        <taxon>Rhabditida</taxon>
        <taxon>Rhabditina</taxon>
        <taxon>Rhabditomorpha</taxon>
        <taxon>Strongyloidea</taxon>
        <taxon>Ancylostomatidae</taxon>
        <taxon>Ancylostomatinae</taxon>
        <taxon>Ancylostoma</taxon>
    </lineage>
</organism>
<dbReference type="Proteomes" id="UP000054495">
    <property type="component" value="Unassembled WGS sequence"/>
</dbReference>
<keyword evidence="2" id="KW-0812">Transmembrane</keyword>